<organism evidence="1 2">
    <name type="scientific">uncultured phage cr106_1</name>
    <dbReference type="NCBI Taxonomy" id="2772062"/>
    <lineage>
        <taxon>Viruses</taxon>
        <taxon>Duplodnaviria</taxon>
        <taxon>Heunggongvirae</taxon>
        <taxon>Uroviricota</taxon>
        <taxon>Caudoviricetes</taxon>
        <taxon>Crassvirales</taxon>
        <taxon>Steigviridae</taxon>
        <taxon>Asinivirinae</taxon>
        <taxon>Mahstovirus</taxon>
        <taxon>Mahstovirus faecalis</taxon>
    </lineage>
</organism>
<accession>A0A7M1RVN1</accession>
<dbReference type="Proteomes" id="UP000593828">
    <property type="component" value="Segment"/>
</dbReference>
<keyword evidence="2" id="KW-1185">Reference proteome</keyword>
<proteinExistence type="predicted"/>
<dbReference type="KEGG" id="vg:65128816"/>
<reference evidence="1 2" key="1">
    <citation type="submission" date="2020-07" db="EMBL/GenBank/DDBJ databases">
        <title>Taxonomic proposal: Crassvirales, a new order of highly abundant and diverse bacterial viruses.</title>
        <authorList>
            <person name="Shkoporov A.N."/>
            <person name="Stockdale S.R."/>
            <person name="Guerin E."/>
            <person name="Ross R.P."/>
            <person name="Hill C."/>
        </authorList>
    </citation>
    <scope>NUCLEOTIDE SEQUENCE [LARGE SCALE GENOMIC DNA]</scope>
</reference>
<protein>
    <submittedName>
        <fullName evidence="1">HU/IHF-like protein</fullName>
    </submittedName>
</protein>
<evidence type="ECO:0000313" key="2">
    <source>
        <dbReference type="Proteomes" id="UP000593828"/>
    </source>
</evidence>
<dbReference type="RefSeq" id="YP_010110504.1">
    <property type="nucleotide sequence ID" value="NC_055871.1"/>
</dbReference>
<name>A0A7M1RVN1_9CAUD</name>
<dbReference type="EMBL" id="MT774378">
    <property type="protein sequence ID" value="QOR58346.1"/>
    <property type="molecule type" value="Genomic_DNA"/>
</dbReference>
<dbReference type="GeneID" id="65128816"/>
<evidence type="ECO:0000313" key="1">
    <source>
        <dbReference type="EMBL" id="QOR58346.1"/>
    </source>
</evidence>
<sequence length="186" mass="22392">MIESLDEFKRRIKKVNHPKKYKVNNSLGIYDGYKYYRKNKPKSKEYVLTESQYFAITRKINLLLVEEIIQGHDVKLPHRMGSIELRKNNRSIKIGEDGKVRTNLPIDWNKTIELWYEDEEAHKNKTLVKVEEKEVFKIYYNRELANYNNNSYYEFLFNKDLKIRLSKRIKEGSVDALYLEKKVNYG</sequence>